<gene>
    <name evidence="1" type="ORF">H9Q77_14830</name>
</gene>
<reference evidence="1 2" key="1">
    <citation type="submission" date="2020-08" db="EMBL/GenBank/DDBJ databases">
        <authorList>
            <person name="Liu C."/>
            <person name="Sun Q."/>
        </authorList>
    </citation>
    <scope>NUCLEOTIDE SEQUENCE [LARGE SCALE GENOMIC DNA]</scope>
    <source>
        <strain evidence="1 2">NSJ-8</strain>
    </source>
</reference>
<dbReference type="KEGG" id="ssun:H9Q77_14830"/>
<organism evidence="1 2">
    <name type="scientific">Simiaoa sunii</name>
    <dbReference type="NCBI Taxonomy" id="2763672"/>
    <lineage>
        <taxon>Bacteria</taxon>
        <taxon>Bacillati</taxon>
        <taxon>Bacillota</taxon>
        <taxon>Clostridia</taxon>
        <taxon>Lachnospirales</taxon>
        <taxon>Lachnospiraceae</taxon>
        <taxon>Simiaoa</taxon>
    </lineage>
</organism>
<dbReference type="RefSeq" id="WP_022154489.1">
    <property type="nucleotide sequence ID" value="NZ_CP060633.1"/>
</dbReference>
<dbReference type="AlphaFoldDB" id="A0A7G9FUT3"/>
<sequence length="79" mass="8849">MRTQIINDLMTNIFFNLIETEDRIAADERFEGLSSNDALEIYKVLSDQLIRTHIYAAHIGSGISSRIAMSILSSGSFLL</sequence>
<accession>A0A7G9FUT3</accession>
<proteinExistence type="predicted"/>
<protein>
    <submittedName>
        <fullName evidence="1">Uncharacterized protein</fullName>
    </submittedName>
</protein>
<evidence type="ECO:0000313" key="2">
    <source>
        <dbReference type="Proteomes" id="UP000515981"/>
    </source>
</evidence>
<dbReference type="EMBL" id="CP060633">
    <property type="protein sequence ID" value="QNM02315.1"/>
    <property type="molecule type" value="Genomic_DNA"/>
</dbReference>
<dbReference type="Proteomes" id="UP000515981">
    <property type="component" value="Chromosome"/>
</dbReference>
<keyword evidence="2" id="KW-1185">Reference proteome</keyword>
<evidence type="ECO:0000313" key="1">
    <source>
        <dbReference type="EMBL" id="QNM02315.1"/>
    </source>
</evidence>
<name>A0A7G9FUT3_9FIRM</name>